<keyword evidence="2" id="KW-1185">Reference proteome</keyword>
<evidence type="ECO:0000313" key="2">
    <source>
        <dbReference type="Proteomes" id="UP001176521"/>
    </source>
</evidence>
<sequence length="454" mass="50517">MSSSSDPDNSLLDAVRVVLRHSHGQYDGDLLPSGVDSIAVAALKTAKSLDAGGPSLRAAVSKQLREHFHMFEPRQQPSVRGVLARWIPNTNSTPAAIEDYFAYHLGPARLTSQDLFDQIEAFDRYEAGSAHSIKVDARIPGVSALSHAAIYGPLCFPQWMACMMLVCRVGIPNPNLKHLHLRLSANSAIITRVEHIISTNSQLVDVVLEVDHPINHPADHRDRPALDLSKVANAVDEYATMQRFILRAPGLDLGADEYISFSRRIRGCSTMAIAVHSILQRTPVWQWSMHLLRGMDRVERIEISVALDLDACQPLPRNFSTMNLTCLTHLTLEFSDISAAFLQNLEAPLLKFIRIKTASPLNSRGSCTRGHFPALYSATVHCPGLIIRRFRTLGLATRQFSHCLEPGTVEEDEYDGEVTCVGITQYEHLIRDDFVRQREDDDDDIDSVDEPMSP</sequence>
<protein>
    <submittedName>
        <fullName evidence="1">Uncharacterized protein</fullName>
    </submittedName>
</protein>
<accession>A0AAN6JHR9</accession>
<reference evidence="1" key="1">
    <citation type="journal article" date="2023" name="PhytoFront">
        <title>Draft Genome Resources of Seven Strains of Tilletia horrida, Causal Agent of Kernel Smut of Rice.</title>
        <authorList>
            <person name="Khanal S."/>
            <person name="Antony Babu S."/>
            <person name="Zhou X.G."/>
        </authorList>
    </citation>
    <scope>NUCLEOTIDE SEQUENCE</scope>
    <source>
        <strain evidence="1">TX3</strain>
    </source>
</reference>
<dbReference type="Proteomes" id="UP001176521">
    <property type="component" value="Unassembled WGS sequence"/>
</dbReference>
<name>A0AAN6JHR9_9BASI</name>
<proteinExistence type="predicted"/>
<comment type="caution">
    <text evidence="1">The sequence shown here is derived from an EMBL/GenBank/DDBJ whole genome shotgun (WGS) entry which is preliminary data.</text>
</comment>
<dbReference type="AlphaFoldDB" id="A0AAN6JHR9"/>
<organism evidence="1 2">
    <name type="scientific">Tilletia horrida</name>
    <dbReference type="NCBI Taxonomy" id="155126"/>
    <lineage>
        <taxon>Eukaryota</taxon>
        <taxon>Fungi</taxon>
        <taxon>Dikarya</taxon>
        <taxon>Basidiomycota</taxon>
        <taxon>Ustilaginomycotina</taxon>
        <taxon>Exobasidiomycetes</taxon>
        <taxon>Tilletiales</taxon>
        <taxon>Tilletiaceae</taxon>
        <taxon>Tilletia</taxon>
    </lineage>
</organism>
<evidence type="ECO:0000313" key="1">
    <source>
        <dbReference type="EMBL" id="KAK0521489.1"/>
    </source>
</evidence>
<dbReference type="EMBL" id="JAPDMQ010000667">
    <property type="protein sequence ID" value="KAK0521489.1"/>
    <property type="molecule type" value="Genomic_DNA"/>
</dbReference>
<gene>
    <name evidence="1" type="ORF">OC842_006760</name>
</gene>